<evidence type="ECO:0000259" key="2">
    <source>
        <dbReference type="Pfam" id="PF16655"/>
    </source>
</evidence>
<protein>
    <submittedName>
        <fullName evidence="3">Phosphodiesterase/alkaline phosphatase D</fullName>
    </submittedName>
</protein>
<evidence type="ECO:0000259" key="1">
    <source>
        <dbReference type="Pfam" id="PF09423"/>
    </source>
</evidence>
<dbReference type="PROSITE" id="PS51318">
    <property type="entry name" value="TAT"/>
    <property type="match status" value="1"/>
</dbReference>
<evidence type="ECO:0000313" key="4">
    <source>
        <dbReference type="Proteomes" id="UP001317870"/>
    </source>
</evidence>
<accession>A0ABM8CVA4</accession>
<dbReference type="Pfam" id="PF09423">
    <property type="entry name" value="PhoD"/>
    <property type="match status" value="1"/>
</dbReference>
<feature type="domain" description="PhoD-like phosphatase metallophosphatase" evidence="1">
    <location>
        <begin position="158"/>
        <end position="516"/>
    </location>
</feature>
<proteinExistence type="predicted"/>
<name>A0ABM8CVA4_9NOCA</name>
<dbReference type="RefSeq" id="WP_281878982.1">
    <property type="nucleotide sequence ID" value="NZ_AP026978.1"/>
</dbReference>
<organism evidence="3 4">
    <name type="scientific">Nocardia sputorum</name>
    <dbReference type="NCBI Taxonomy" id="2984338"/>
    <lineage>
        <taxon>Bacteria</taxon>
        <taxon>Bacillati</taxon>
        <taxon>Actinomycetota</taxon>
        <taxon>Actinomycetes</taxon>
        <taxon>Mycobacteriales</taxon>
        <taxon>Nocardiaceae</taxon>
        <taxon>Nocardia</taxon>
    </lineage>
</organism>
<keyword evidence="4" id="KW-1185">Reference proteome</keyword>
<reference evidence="3 4" key="1">
    <citation type="submission" date="2022-11" db="EMBL/GenBank/DDBJ databases">
        <title>Genome Sequencing of Nocardia sp. ON39_IFM12276 and assembly.</title>
        <authorList>
            <person name="Shimojima M."/>
            <person name="Toyokawa M."/>
            <person name="Uesaka K."/>
        </authorList>
    </citation>
    <scope>NUCLEOTIDE SEQUENCE [LARGE SCALE GENOMIC DNA]</scope>
    <source>
        <strain evidence="3 4">IFM 12276</strain>
    </source>
</reference>
<dbReference type="PANTHER" id="PTHR43606">
    <property type="entry name" value="PHOSPHATASE, PUTATIVE (AFU_ORTHOLOGUE AFUA_6G08710)-RELATED"/>
    <property type="match status" value="1"/>
</dbReference>
<dbReference type="InterPro" id="IPR018946">
    <property type="entry name" value="PhoD-like_MPP"/>
</dbReference>
<sequence length="551" mass="58885">MTENAFVSDPSTTARLARRTLLKGTAAAATATAVSAPGRAAAATPVFRHGVASGDPLPDGVILWTRVTVSDEAAPGSGLGDPATVRWEIAADERFASIAASGAVTAAADSDHTVKVDVSGLAAGVQYFYRFSALGQTSPVGRTKTAPATQDAPDRLRFGVVSCSNWEAGYFGAYRHLAARTDLDAIVHLGDYIYEYGRGKYGGRNGTVRPHEPANEIVSLADYRIRHAQYKTDADLLGLHAMLPFICTWDDHESADNSWSGGAHNHDPATEGDWTDRRAASARAYLEWMPVRASGSGADARIYRRLRFGTLAELAMLDLRSYRDQEAKPGADWRAADDPARTITGKAQMEWLTAGLASAPVRWKLVGNSVMIAPLVFPPLEPATTAAITSTVGVPQSGLSLNGDQWDGYTADRTRLFRAIVDQQVSDVLFLTGDIHSSWVADLPLDAANYPGGATAGAEFVVPSVTSTSIGDMLRANSAPIAESIKTVNRHLRYVELDAHGYGVLEITADQAQMDWYYVLDVADPDSGVRHGASFAVRSGGRIEPRQAPLG</sequence>
<dbReference type="InterPro" id="IPR006311">
    <property type="entry name" value="TAT_signal"/>
</dbReference>
<dbReference type="Gene3D" id="2.60.40.380">
    <property type="entry name" value="Purple acid phosphatase-like, N-terminal"/>
    <property type="match status" value="1"/>
</dbReference>
<dbReference type="InterPro" id="IPR029052">
    <property type="entry name" value="Metallo-depent_PP-like"/>
</dbReference>
<dbReference type="InterPro" id="IPR032093">
    <property type="entry name" value="PhoD_N"/>
</dbReference>
<dbReference type="Pfam" id="PF16655">
    <property type="entry name" value="PhoD_N"/>
    <property type="match status" value="1"/>
</dbReference>
<dbReference type="Proteomes" id="UP001317870">
    <property type="component" value="Chromosome"/>
</dbReference>
<dbReference type="CDD" id="cd07389">
    <property type="entry name" value="MPP_PhoD"/>
    <property type="match status" value="1"/>
</dbReference>
<dbReference type="Gene3D" id="3.60.21.70">
    <property type="entry name" value="PhoD-like phosphatase"/>
    <property type="match status" value="1"/>
</dbReference>
<feature type="domain" description="Phospholipase D N-terminal" evidence="2">
    <location>
        <begin position="49"/>
        <end position="145"/>
    </location>
</feature>
<gene>
    <name evidence="3" type="ORF">IFM12276_19360</name>
</gene>
<dbReference type="PANTHER" id="PTHR43606:SF2">
    <property type="entry name" value="ALKALINE PHOSPHATASE FAMILY PROTEIN (AFU_ORTHOLOGUE AFUA_5G03860)"/>
    <property type="match status" value="1"/>
</dbReference>
<dbReference type="InterPro" id="IPR038607">
    <property type="entry name" value="PhoD-like_sf"/>
</dbReference>
<dbReference type="InterPro" id="IPR052900">
    <property type="entry name" value="Phospholipid_Metab_Enz"/>
</dbReference>
<evidence type="ECO:0000313" key="3">
    <source>
        <dbReference type="EMBL" id="BDT98907.1"/>
    </source>
</evidence>
<dbReference type="SUPFAM" id="SSF56300">
    <property type="entry name" value="Metallo-dependent phosphatases"/>
    <property type="match status" value="1"/>
</dbReference>
<dbReference type="EMBL" id="AP026978">
    <property type="protein sequence ID" value="BDT98907.1"/>
    <property type="molecule type" value="Genomic_DNA"/>
</dbReference>